<dbReference type="SUPFAM" id="SSF103473">
    <property type="entry name" value="MFS general substrate transporter"/>
    <property type="match status" value="2"/>
</dbReference>
<feature type="transmembrane region" description="Helical" evidence="7">
    <location>
        <begin position="357"/>
        <end position="376"/>
    </location>
</feature>
<comment type="caution">
    <text evidence="9">The sequence shown here is derived from an EMBL/GenBank/DDBJ whole genome shotgun (WGS) entry which is preliminary data.</text>
</comment>
<dbReference type="AlphaFoldDB" id="A0A4Q9WGR3"/>
<dbReference type="GO" id="GO:0022857">
    <property type="term" value="F:transmembrane transporter activity"/>
    <property type="evidence" value="ECO:0007669"/>
    <property type="project" value="InterPro"/>
</dbReference>
<feature type="transmembrane region" description="Helical" evidence="7">
    <location>
        <begin position="192"/>
        <end position="210"/>
    </location>
</feature>
<organism evidence="9 10">
    <name type="scientific">Staphylococcus lugdunensis</name>
    <dbReference type="NCBI Taxonomy" id="28035"/>
    <lineage>
        <taxon>Bacteria</taxon>
        <taxon>Bacillati</taxon>
        <taxon>Bacillota</taxon>
        <taxon>Bacilli</taxon>
        <taxon>Bacillales</taxon>
        <taxon>Staphylococcaceae</taxon>
        <taxon>Staphylococcus</taxon>
    </lineage>
</organism>
<dbReference type="PROSITE" id="PS50850">
    <property type="entry name" value="MFS"/>
    <property type="match status" value="1"/>
</dbReference>
<keyword evidence="4 7" id="KW-0812">Transmembrane</keyword>
<feature type="transmembrane region" description="Helical" evidence="7">
    <location>
        <begin position="151"/>
        <end position="172"/>
    </location>
</feature>
<feature type="transmembrane region" description="Helical" evidence="7">
    <location>
        <begin position="382"/>
        <end position="403"/>
    </location>
</feature>
<sequence>MSENINTQFDLDEHGKSYSKFMVMFVILLATFAGALMQTSLGTALPTLMKDFDIDFSTAQQATTWFLLANGIMVPLSAYLATRFSTKWLHVIAYAILLVGLILTAIAPSNSDSWNIFLTGRIVTAIAVGLMLPLMQIIIINMFPPNKRGGAMGLSGLAVGLAPALGPTFAGWILNKDHVILGLTISDSWRNIFVFPIIIVTIAFILSFFFMKDVIPNRKIKLDILSLILSCIGFGLFLWGFSNVSTEGWRSFNYVILPLILSLIIIAWFGFRQFKLDDPFLDLRVFKSSGFVIATIGLIVVTMAMYGVEMMLPTYLQNIHGFSPFESGLTLLAGALMLGFISPISGSLYNKIGIKRLTFVGFLILTLASLPFGFLSDTTSPSLILVLYSIRMFGVALMMMPLTTNAMDALPTKMGTHGTAANNTARQVASSIAVALLTSITQNIINNNMPTKSLKDANPLQYAAHAQQASIDGFNTSFLIGVAFAVIGLIIVPFLKMYHSESEEK</sequence>
<dbReference type="CDD" id="cd17503">
    <property type="entry name" value="MFS_LmrB_MDR_like"/>
    <property type="match status" value="1"/>
</dbReference>
<dbReference type="EMBL" id="SCHB01000001">
    <property type="protein sequence ID" value="TBW73622.1"/>
    <property type="molecule type" value="Genomic_DNA"/>
</dbReference>
<feature type="transmembrane region" description="Helical" evidence="7">
    <location>
        <begin position="88"/>
        <end position="108"/>
    </location>
</feature>
<feature type="domain" description="Major facilitator superfamily (MFS) profile" evidence="8">
    <location>
        <begin position="23"/>
        <end position="500"/>
    </location>
</feature>
<dbReference type="GeneID" id="58091133"/>
<dbReference type="PANTHER" id="PTHR42718:SF24">
    <property type="entry name" value="MAJOR FACILITATOR SUPERFAMILY (MFS) PROFILE DOMAIN-CONTAINING PROTEIN"/>
    <property type="match status" value="1"/>
</dbReference>
<dbReference type="Gene3D" id="1.20.1250.20">
    <property type="entry name" value="MFS general substrate transporter like domains"/>
    <property type="match status" value="2"/>
</dbReference>
<gene>
    <name evidence="9" type="ORF">EQ812_02115</name>
</gene>
<keyword evidence="3" id="KW-1003">Cell membrane</keyword>
<dbReference type="Proteomes" id="UP000293637">
    <property type="component" value="Unassembled WGS sequence"/>
</dbReference>
<dbReference type="InterPro" id="IPR036259">
    <property type="entry name" value="MFS_trans_sf"/>
</dbReference>
<evidence type="ECO:0000313" key="9">
    <source>
        <dbReference type="EMBL" id="TBW73622.1"/>
    </source>
</evidence>
<feature type="transmembrane region" description="Helical" evidence="7">
    <location>
        <begin position="222"/>
        <end position="240"/>
    </location>
</feature>
<dbReference type="Pfam" id="PF07690">
    <property type="entry name" value="MFS_1"/>
    <property type="match status" value="1"/>
</dbReference>
<evidence type="ECO:0000256" key="2">
    <source>
        <dbReference type="ARBA" id="ARBA00022448"/>
    </source>
</evidence>
<feature type="transmembrane region" description="Helical" evidence="7">
    <location>
        <begin position="114"/>
        <end position="139"/>
    </location>
</feature>
<name>A0A4Q9WGR3_STALU</name>
<dbReference type="RefSeq" id="WP_002492420.1">
    <property type="nucleotide sequence ID" value="NZ_AP021848.1"/>
</dbReference>
<keyword evidence="5 7" id="KW-1133">Transmembrane helix</keyword>
<feature type="transmembrane region" description="Helical" evidence="7">
    <location>
        <begin position="62"/>
        <end position="81"/>
    </location>
</feature>
<feature type="transmembrane region" description="Helical" evidence="7">
    <location>
        <begin position="21"/>
        <end position="42"/>
    </location>
</feature>
<dbReference type="InterPro" id="IPR011701">
    <property type="entry name" value="MFS"/>
</dbReference>
<protein>
    <submittedName>
        <fullName evidence="9">DHA2 family efflux MFS transporter permease subunit</fullName>
    </submittedName>
</protein>
<feature type="transmembrane region" description="Helical" evidence="7">
    <location>
        <begin position="328"/>
        <end position="350"/>
    </location>
</feature>
<evidence type="ECO:0000256" key="3">
    <source>
        <dbReference type="ARBA" id="ARBA00022475"/>
    </source>
</evidence>
<reference evidence="9 10" key="1">
    <citation type="journal article" date="2019" name="Sci. Transl. Med.">
        <title>Quorum sensing between bacterial species on the skin protects against epidermal injury in atopic dermatitis.</title>
        <authorList>
            <person name="Williams M.R."/>
        </authorList>
    </citation>
    <scope>NUCLEOTIDE SEQUENCE [LARGE SCALE GENOMIC DNA]</scope>
    <source>
        <strain evidence="9 10">E7</strain>
    </source>
</reference>
<comment type="subcellular location">
    <subcellularLocation>
        <location evidence="1">Cell membrane</location>
        <topology evidence="1">Multi-pass membrane protein</topology>
    </subcellularLocation>
</comment>
<dbReference type="InterPro" id="IPR020846">
    <property type="entry name" value="MFS_dom"/>
</dbReference>
<evidence type="ECO:0000256" key="5">
    <source>
        <dbReference type="ARBA" id="ARBA00022989"/>
    </source>
</evidence>
<keyword evidence="6 7" id="KW-0472">Membrane</keyword>
<evidence type="ECO:0000256" key="7">
    <source>
        <dbReference type="SAM" id="Phobius"/>
    </source>
</evidence>
<dbReference type="GO" id="GO:0005886">
    <property type="term" value="C:plasma membrane"/>
    <property type="evidence" value="ECO:0007669"/>
    <property type="project" value="UniProtKB-SubCell"/>
</dbReference>
<keyword evidence="2" id="KW-0813">Transport</keyword>
<evidence type="ECO:0000259" key="8">
    <source>
        <dbReference type="PROSITE" id="PS50850"/>
    </source>
</evidence>
<feature type="transmembrane region" description="Helical" evidence="7">
    <location>
        <begin position="252"/>
        <end position="271"/>
    </location>
</feature>
<dbReference type="PANTHER" id="PTHR42718">
    <property type="entry name" value="MAJOR FACILITATOR SUPERFAMILY MULTIDRUG TRANSPORTER MFSC"/>
    <property type="match status" value="1"/>
</dbReference>
<evidence type="ECO:0000313" key="10">
    <source>
        <dbReference type="Proteomes" id="UP000293637"/>
    </source>
</evidence>
<feature type="transmembrane region" description="Helical" evidence="7">
    <location>
        <begin position="478"/>
        <end position="495"/>
    </location>
</feature>
<dbReference type="InterPro" id="IPR004638">
    <property type="entry name" value="EmrB-like"/>
</dbReference>
<proteinExistence type="predicted"/>
<evidence type="ECO:0000256" key="6">
    <source>
        <dbReference type="ARBA" id="ARBA00023136"/>
    </source>
</evidence>
<accession>A0A4Q9WGR3</accession>
<evidence type="ECO:0000256" key="4">
    <source>
        <dbReference type="ARBA" id="ARBA00022692"/>
    </source>
</evidence>
<evidence type="ECO:0000256" key="1">
    <source>
        <dbReference type="ARBA" id="ARBA00004651"/>
    </source>
</evidence>
<feature type="transmembrane region" description="Helical" evidence="7">
    <location>
        <begin position="291"/>
        <end position="308"/>
    </location>
</feature>
<dbReference type="NCBIfam" id="TIGR00711">
    <property type="entry name" value="efflux_EmrB"/>
    <property type="match status" value="1"/>
</dbReference>